<feature type="domain" description="Enoyl reductase (ER)" evidence="3">
    <location>
        <begin position="10"/>
        <end position="313"/>
    </location>
</feature>
<sequence length="315" mass="32039">MRAAIVQRYGPPDVVTVRDVPTPVPGRGEVLVRVHAAAVTSADARLRGARFPAGFGPLARLAVGLRGPRRPILGGVYSGVVEQVGAEVTDLSPGDRVAGMTGTRLGTHAELVAVPSARAVALPAGVTDEDGAAVLFGGTTAWHYLRRRATVAPGSRVLVTGAAGAVGTSAVQIARHLGATVTAMTSTPNLDLVARLGADHVIDRTTTAPVDVAGRFDVVVDTVGALNLRTGRRLIAPDGVLLLIAASLGQTLASVGRVRSGPAPEKPADVAELLRLVADGVLSPVVTAVVGLDELAAAHARIDAGHKVGNIVLKP</sequence>
<dbReference type="EMBL" id="JABEZU010000001">
    <property type="protein sequence ID" value="NOV96751.1"/>
    <property type="molecule type" value="Genomic_DNA"/>
</dbReference>
<evidence type="ECO:0000256" key="2">
    <source>
        <dbReference type="ARBA" id="ARBA00023002"/>
    </source>
</evidence>
<proteinExistence type="predicted"/>
<keyword evidence="2" id="KW-0560">Oxidoreductase</keyword>
<evidence type="ECO:0000256" key="1">
    <source>
        <dbReference type="ARBA" id="ARBA00022857"/>
    </source>
</evidence>
<dbReference type="InterPro" id="IPR036291">
    <property type="entry name" value="NAD(P)-bd_dom_sf"/>
</dbReference>
<evidence type="ECO:0000313" key="5">
    <source>
        <dbReference type="Proteomes" id="UP000757540"/>
    </source>
</evidence>
<dbReference type="Pfam" id="PF08240">
    <property type="entry name" value="ADH_N"/>
    <property type="match status" value="1"/>
</dbReference>
<protein>
    <submittedName>
        <fullName evidence="4">NADPH:quinone reductase-like Zn-dependent oxidoreductase</fullName>
    </submittedName>
</protein>
<gene>
    <name evidence="4" type="ORF">HDG69_001304</name>
</gene>
<dbReference type="InterPro" id="IPR011032">
    <property type="entry name" value="GroES-like_sf"/>
</dbReference>
<comment type="caution">
    <text evidence="4">The sequence shown here is derived from an EMBL/GenBank/DDBJ whole genome shotgun (WGS) entry which is preliminary data.</text>
</comment>
<dbReference type="PANTHER" id="PTHR48106:SF18">
    <property type="entry name" value="QUINONE OXIDOREDUCTASE PIG3"/>
    <property type="match status" value="1"/>
</dbReference>
<dbReference type="PANTHER" id="PTHR48106">
    <property type="entry name" value="QUINONE OXIDOREDUCTASE PIG3-RELATED"/>
    <property type="match status" value="1"/>
</dbReference>
<name>A0ABX2A581_9MICO</name>
<dbReference type="InterPro" id="IPR020843">
    <property type="entry name" value="ER"/>
</dbReference>
<dbReference type="SMART" id="SM00829">
    <property type="entry name" value="PKS_ER"/>
    <property type="match status" value="1"/>
</dbReference>
<accession>A0ABX2A581</accession>
<dbReference type="Proteomes" id="UP000757540">
    <property type="component" value="Unassembled WGS sequence"/>
</dbReference>
<dbReference type="InterPro" id="IPR013154">
    <property type="entry name" value="ADH-like_N"/>
</dbReference>
<organism evidence="4 5">
    <name type="scientific">Isoptericola halotolerans</name>
    <dbReference type="NCBI Taxonomy" id="300560"/>
    <lineage>
        <taxon>Bacteria</taxon>
        <taxon>Bacillati</taxon>
        <taxon>Actinomycetota</taxon>
        <taxon>Actinomycetes</taxon>
        <taxon>Micrococcales</taxon>
        <taxon>Promicromonosporaceae</taxon>
        <taxon>Isoptericola</taxon>
    </lineage>
</organism>
<dbReference type="RefSeq" id="WP_171782890.1">
    <property type="nucleotide sequence ID" value="NZ_BAAAML010000002.1"/>
</dbReference>
<keyword evidence="1" id="KW-0521">NADP</keyword>
<dbReference type="SUPFAM" id="SSF50129">
    <property type="entry name" value="GroES-like"/>
    <property type="match status" value="1"/>
</dbReference>
<dbReference type="Pfam" id="PF13602">
    <property type="entry name" value="ADH_zinc_N_2"/>
    <property type="match status" value="1"/>
</dbReference>
<dbReference type="SUPFAM" id="SSF51735">
    <property type="entry name" value="NAD(P)-binding Rossmann-fold domains"/>
    <property type="match status" value="1"/>
</dbReference>
<evidence type="ECO:0000313" key="4">
    <source>
        <dbReference type="EMBL" id="NOV96751.1"/>
    </source>
</evidence>
<evidence type="ECO:0000259" key="3">
    <source>
        <dbReference type="SMART" id="SM00829"/>
    </source>
</evidence>
<reference evidence="4 5" key="1">
    <citation type="submission" date="2020-05" db="EMBL/GenBank/DDBJ databases">
        <title>Genomic Encyclopedia of Type Strains, Phase III (KMG-III): the genomes of soil and plant-associated and newly described type strains.</title>
        <authorList>
            <person name="Whitman W."/>
        </authorList>
    </citation>
    <scope>NUCLEOTIDE SEQUENCE [LARGE SCALE GENOMIC DNA]</scope>
    <source>
        <strain evidence="4 5">KCTC 19046</strain>
    </source>
</reference>
<dbReference type="Gene3D" id="3.40.50.720">
    <property type="entry name" value="NAD(P)-binding Rossmann-like Domain"/>
    <property type="match status" value="1"/>
</dbReference>
<dbReference type="Gene3D" id="3.90.180.10">
    <property type="entry name" value="Medium-chain alcohol dehydrogenases, catalytic domain"/>
    <property type="match status" value="1"/>
</dbReference>
<dbReference type="CDD" id="cd08267">
    <property type="entry name" value="MDR1"/>
    <property type="match status" value="1"/>
</dbReference>
<keyword evidence="5" id="KW-1185">Reference proteome</keyword>